<gene>
    <name evidence="3" type="ORF">ACEG43_27655</name>
</gene>
<feature type="transmembrane region" description="Helical" evidence="2">
    <location>
        <begin position="160"/>
        <end position="182"/>
    </location>
</feature>
<feature type="transmembrane region" description="Helical" evidence="2">
    <location>
        <begin position="130"/>
        <end position="148"/>
    </location>
</feature>
<keyword evidence="2" id="KW-1133">Transmembrane helix</keyword>
<accession>A0ABV4SRK2</accession>
<evidence type="ECO:0000256" key="2">
    <source>
        <dbReference type="SAM" id="Phobius"/>
    </source>
</evidence>
<dbReference type="Pfam" id="PF19545">
    <property type="entry name" value="DUF6069"/>
    <property type="match status" value="1"/>
</dbReference>
<feature type="transmembrane region" description="Helical" evidence="2">
    <location>
        <begin position="101"/>
        <end position="123"/>
    </location>
</feature>
<keyword evidence="2" id="KW-0812">Transmembrane</keyword>
<evidence type="ECO:0000313" key="3">
    <source>
        <dbReference type="EMBL" id="MFA3839909.1"/>
    </source>
</evidence>
<keyword evidence="4" id="KW-1185">Reference proteome</keyword>
<keyword evidence="2" id="KW-0472">Membrane</keyword>
<sequence length="185" mass="19044">METPHTPYGQDPGYGQDPHQLYGPDPAHPSYPAYGTYVDSPPPPPPQPRVDARKIWSGGLMTALVAALTAVAGVLLVRGVLGVAVFAPERDGAMGDASTGLLAGGAAVAALVATLLLHLLCLGTPQPGRFFAWIVTLATLVMVLLPFTTSVPLVTKVGTAAVYLAVGLTIGMLLTPVARGAVRSR</sequence>
<protein>
    <submittedName>
        <fullName evidence="3">DUF6069 family protein</fullName>
    </submittedName>
</protein>
<dbReference type="Proteomes" id="UP001571476">
    <property type="component" value="Unassembled WGS sequence"/>
</dbReference>
<name>A0ABV4SRK2_9ACTN</name>
<organism evidence="3 4">
    <name type="scientific">Streptomyces aureus</name>
    <dbReference type="NCBI Taxonomy" id="193461"/>
    <lineage>
        <taxon>Bacteria</taxon>
        <taxon>Bacillati</taxon>
        <taxon>Actinomycetota</taxon>
        <taxon>Actinomycetes</taxon>
        <taxon>Kitasatosporales</taxon>
        <taxon>Streptomycetaceae</taxon>
        <taxon>Streptomyces</taxon>
    </lineage>
</organism>
<feature type="region of interest" description="Disordered" evidence="1">
    <location>
        <begin position="1"/>
        <end position="49"/>
    </location>
</feature>
<evidence type="ECO:0000313" key="4">
    <source>
        <dbReference type="Proteomes" id="UP001571476"/>
    </source>
</evidence>
<dbReference type="EMBL" id="JBGOSP010000014">
    <property type="protein sequence ID" value="MFA3839909.1"/>
    <property type="molecule type" value="Genomic_DNA"/>
</dbReference>
<dbReference type="InterPro" id="IPR045713">
    <property type="entry name" value="DUF6069"/>
</dbReference>
<dbReference type="RefSeq" id="WP_372564614.1">
    <property type="nucleotide sequence ID" value="NZ_JBGOSP010000014.1"/>
</dbReference>
<evidence type="ECO:0000256" key="1">
    <source>
        <dbReference type="SAM" id="MobiDB-lite"/>
    </source>
</evidence>
<proteinExistence type="predicted"/>
<comment type="caution">
    <text evidence="3">The sequence shown here is derived from an EMBL/GenBank/DDBJ whole genome shotgun (WGS) entry which is preliminary data.</text>
</comment>
<reference evidence="3 4" key="1">
    <citation type="submission" date="2024-08" db="EMBL/GenBank/DDBJ databases">
        <title>Genome sequence of Streptomyces aureus CACIA-1.46HGO.</title>
        <authorList>
            <person name="Evangelista-Martinez Z."/>
        </authorList>
    </citation>
    <scope>NUCLEOTIDE SEQUENCE [LARGE SCALE GENOMIC DNA]</scope>
    <source>
        <strain evidence="3 4">CACIA-1.46HGO</strain>
    </source>
</reference>
<feature type="transmembrane region" description="Helical" evidence="2">
    <location>
        <begin position="59"/>
        <end position="81"/>
    </location>
</feature>